<comment type="catalytic activity">
    <reaction evidence="8">
        <text>2-[(3S)-amino-3-carboxypropyl]-L-histidyl-[translation elongation factor 2] + 4 S-adenosyl-L-methionine = diphthine methyl ester-[translation elongation factor 2] + 4 S-adenosyl-L-homocysteine + 3 H(+)</text>
        <dbReference type="Rhea" id="RHEA:42652"/>
        <dbReference type="Rhea" id="RHEA-COMP:9749"/>
        <dbReference type="Rhea" id="RHEA-COMP:10173"/>
        <dbReference type="ChEBI" id="CHEBI:15378"/>
        <dbReference type="ChEBI" id="CHEBI:57856"/>
        <dbReference type="ChEBI" id="CHEBI:59789"/>
        <dbReference type="ChEBI" id="CHEBI:73995"/>
        <dbReference type="ChEBI" id="CHEBI:79005"/>
        <dbReference type="EC" id="2.1.1.314"/>
    </reaction>
</comment>
<keyword evidence="5" id="KW-0489">Methyltransferase</keyword>
<feature type="domain" description="Tetrapyrrole methylase" evidence="10">
    <location>
        <begin position="1"/>
        <end position="238"/>
    </location>
</feature>
<dbReference type="Gene3D" id="3.30.950.10">
    <property type="entry name" value="Methyltransferase, Cobalt-precorrin-4 Transmethylase, Domain 2"/>
    <property type="match status" value="1"/>
</dbReference>
<evidence type="ECO:0000256" key="5">
    <source>
        <dbReference type="ARBA" id="ARBA00022603"/>
    </source>
</evidence>
<evidence type="ECO:0000256" key="1">
    <source>
        <dbReference type="ARBA" id="ARBA00004006"/>
    </source>
</evidence>
<evidence type="ECO:0000256" key="2">
    <source>
        <dbReference type="ARBA" id="ARBA00005156"/>
    </source>
</evidence>
<gene>
    <name evidence="11" type="ORF">DASB73_000500</name>
</gene>
<dbReference type="FunFam" id="3.40.1010.10:FF:000004">
    <property type="entry name" value="Putative diphthine synthase"/>
    <property type="match status" value="1"/>
</dbReference>
<name>A0AAV5RDB0_STABA</name>
<comment type="pathway">
    <text evidence="2">Protein modification; peptidyl-diphthamide biosynthesis.</text>
</comment>
<feature type="binding site" evidence="9">
    <location>
        <position position="165"/>
    </location>
    <ligand>
        <name>S-adenosyl-L-methionine</name>
        <dbReference type="ChEBI" id="CHEBI:59789"/>
    </ligand>
</feature>
<dbReference type="NCBIfam" id="TIGR00522">
    <property type="entry name" value="dph5"/>
    <property type="match status" value="1"/>
</dbReference>
<dbReference type="PANTHER" id="PTHR10882">
    <property type="entry name" value="DIPHTHINE SYNTHASE"/>
    <property type="match status" value="1"/>
</dbReference>
<dbReference type="InterPro" id="IPR000878">
    <property type="entry name" value="4pyrrol_Mease"/>
</dbReference>
<evidence type="ECO:0000256" key="6">
    <source>
        <dbReference type="ARBA" id="ARBA00022679"/>
    </source>
</evidence>
<feature type="binding site" evidence="9">
    <location>
        <position position="89"/>
    </location>
    <ligand>
        <name>S-adenosyl-L-methionine</name>
        <dbReference type="ChEBI" id="CHEBI:59789"/>
    </ligand>
</feature>
<evidence type="ECO:0000256" key="4">
    <source>
        <dbReference type="ARBA" id="ARBA00011927"/>
    </source>
</evidence>
<dbReference type="Gene3D" id="3.40.1010.10">
    <property type="entry name" value="Cobalt-precorrin-4 Transmethylase, Domain 1"/>
    <property type="match status" value="1"/>
</dbReference>
<comment type="similarity">
    <text evidence="3">Belongs to the diphthine synthase family.</text>
</comment>
<dbReference type="GO" id="GO:0032259">
    <property type="term" value="P:methylation"/>
    <property type="evidence" value="ECO:0007669"/>
    <property type="project" value="UniProtKB-KW"/>
</dbReference>
<keyword evidence="12" id="KW-1185">Reference proteome</keyword>
<feature type="binding site" evidence="9">
    <location>
        <begin position="114"/>
        <end position="115"/>
    </location>
    <ligand>
        <name>S-adenosyl-L-methionine</name>
        <dbReference type="ChEBI" id="CHEBI:59789"/>
    </ligand>
</feature>
<evidence type="ECO:0000256" key="9">
    <source>
        <dbReference type="PIRSR" id="PIRSR036432-1"/>
    </source>
</evidence>
<evidence type="ECO:0000259" key="10">
    <source>
        <dbReference type="Pfam" id="PF00590"/>
    </source>
</evidence>
<dbReference type="AlphaFoldDB" id="A0AAV5RDB0"/>
<dbReference type="EC" id="2.1.1.314" evidence="4"/>
<accession>A0AAV5RDB0</accession>
<dbReference type="PIRSF" id="PIRSF036432">
    <property type="entry name" value="Diphthine_synth"/>
    <property type="match status" value="1"/>
</dbReference>
<dbReference type="CDD" id="cd11647">
    <property type="entry name" value="DHP5_DphB"/>
    <property type="match status" value="1"/>
</dbReference>
<dbReference type="InterPro" id="IPR035996">
    <property type="entry name" value="4pyrrol_Methylase_sf"/>
</dbReference>
<keyword evidence="6" id="KW-0808">Transferase</keyword>
<sequence>MLHLIGLGLSDPTDVTVKGLEIIKKCKRVYLEAYTSILMAASTESLEEFYGCKVLLADRELVESGSEEILEGADKDCDVAFLVVGDPFGATTHTDLVLRAREKNIEVNIVHNASVMNAVGCTGLQLYNFGQTVSMVFFTETWRPDSFYDKIKENRRIGLHTLVLLDIKVKEQTLQNLLRGNDIYEPPRFMSIEQAAEQLIEVQENRKEKNYEADTPCIAVSRLGSPRQVIRAGTLKEMAEYESGEPLHSLIILGHRIHDLESDYFMQWAFNKDTLKKSLEDDQKYTYE</sequence>
<dbReference type="InterPro" id="IPR004551">
    <property type="entry name" value="Dphthn_synthase"/>
</dbReference>
<reference evidence="11 12" key="1">
    <citation type="journal article" date="2023" name="Elife">
        <title>Identification of key yeast species and microbe-microbe interactions impacting larval growth of Drosophila in the wild.</title>
        <authorList>
            <person name="Mure A."/>
            <person name="Sugiura Y."/>
            <person name="Maeda R."/>
            <person name="Honda K."/>
            <person name="Sakurai N."/>
            <person name="Takahashi Y."/>
            <person name="Watada M."/>
            <person name="Katoh T."/>
            <person name="Gotoh A."/>
            <person name="Gotoh Y."/>
            <person name="Taniguchi I."/>
            <person name="Nakamura K."/>
            <person name="Hayashi T."/>
            <person name="Katayama T."/>
            <person name="Uemura T."/>
            <person name="Hattori Y."/>
        </authorList>
    </citation>
    <scope>NUCLEOTIDE SEQUENCE [LARGE SCALE GENOMIC DNA]</scope>
    <source>
        <strain evidence="11 12">SB-73</strain>
    </source>
</reference>
<evidence type="ECO:0000256" key="8">
    <source>
        <dbReference type="ARBA" id="ARBA00048752"/>
    </source>
</evidence>
<proteinExistence type="inferred from homology"/>
<evidence type="ECO:0000313" key="12">
    <source>
        <dbReference type="Proteomes" id="UP001362899"/>
    </source>
</evidence>
<dbReference type="FunFam" id="3.30.950.10:FF:000004">
    <property type="entry name" value="Diphthine synthase putative"/>
    <property type="match status" value="1"/>
</dbReference>
<feature type="binding site" evidence="9">
    <location>
        <position position="223"/>
    </location>
    <ligand>
        <name>S-adenosyl-L-methionine</name>
        <dbReference type="ChEBI" id="CHEBI:59789"/>
    </ligand>
</feature>
<dbReference type="Pfam" id="PF00590">
    <property type="entry name" value="TP_methylase"/>
    <property type="match status" value="1"/>
</dbReference>
<feature type="binding site" evidence="9">
    <location>
        <position position="248"/>
    </location>
    <ligand>
        <name>S-adenosyl-L-methionine</name>
        <dbReference type="ChEBI" id="CHEBI:59789"/>
    </ligand>
</feature>
<dbReference type="InterPro" id="IPR014777">
    <property type="entry name" value="4pyrrole_Mease_sub1"/>
</dbReference>
<dbReference type="PANTHER" id="PTHR10882:SF0">
    <property type="entry name" value="DIPHTHINE METHYL ESTER SYNTHASE"/>
    <property type="match status" value="1"/>
</dbReference>
<comment type="function">
    <text evidence="1">S-adenosyl-L-methionine-dependent methyltransferase that catalyzes four methylations of the modified target histidine residue in translation elongation factor 2 (EF-2), to form an intermediate called diphthine methyl ester. The four successive methylation reactions represent the second step of diphthamide biosynthesis.</text>
</comment>
<protein>
    <recommendedName>
        <fullName evidence="4">diphthine methyl ester synthase</fullName>
        <ecNumber evidence="4">2.1.1.314</ecNumber>
    </recommendedName>
</protein>
<dbReference type="GO" id="GO:0141133">
    <property type="term" value="F:diphthine methyl ester synthase activity"/>
    <property type="evidence" value="ECO:0007669"/>
    <property type="project" value="UniProtKB-EC"/>
</dbReference>
<dbReference type="InterPro" id="IPR014776">
    <property type="entry name" value="4pyrrole_Mease_sub2"/>
</dbReference>
<comment type="caution">
    <text evidence="11">The sequence shown here is derived from an EMBL/GenBank/DDBJ whole genome shotgun (WGS) entry which is preliminary data.</text>
</comment>
<dbReference type="SUPFAM" id="SSF53790">
    <property type="entry name" value="Tetrapyrrole methylase"/>
    <property type="match status" value="1"/>
</dbReference>
<dbReference type="GO" id="GO:0017183">
    <property type="term" value="P:protein histidyl modification to diphthamide"/>
    <property type="evidence" value="ECO:0007669"/>
    <property type="project" value="InterPro"/>
</dbReference>
<organism evidence="11 12">
    <name type="scientific">Starmerella bacillaris</name>
    <name type="common">Yeast</name>
    <name type="synonym">Candida zemplinina</name>
    <dbReference type="NCBI Taxonomy" id="1247836"/>
    <lineage>
        <taxon>Eukaryota</taxon>
        <taxon>Fungi</taxon>
        <taxon>Dikarya</taxon>
        <taxon>Ascomycota</taxon>
        <taxon>Saccharomycotina</taxon>
        <taxon>Dipodascomycetes</taxon>
        <taxon>Dipodascales</taxon>
        <taxon>Trichomonascaceae</taxon>
        <taxon>Starmerella</taxon>
    </lineage>
</organism>
<feature type="binding site" evidence="9">
    <location>
        <position position="9"/>
    </location>
    <ligand>
        <name>S-adenosyl-L-methionine</name>
        <dbReference type="ChEBI" id="CHEBI:59789"/>
    </ligand>
</feature>
<dbReference type="Proteomes" id="UP001362899">
    <property type="component" value="Unassembled WGS sequence"/>
</dbReference>
<evidence type="ECO:0000313" key="11">
    <source>
        <dbReference type="EMBL" id="GMM49092.1"/>
    </source>
</evidence>
<evidence type="ECO:0000256" key="3">
    <source>
        <dbReference type="ARBA" id="ARBA00006729"/>
    </source>
</evidence>
<evidence type="ECO:0000256" key="7">
    <source>
        <dbReference type="ARBA" id="ARBA00022691"/>
    </source>
</evidence>
<keyword evidence="7 9" id="KW-0949">S-adenosyl-L-methionine</keyword>
<dbReference type="HAMAP" id="MF_01084">
    <property type="entry name" value="Diphthine_synth"/>
    <property type="match status" value="1"/>
</dbReference>
<feature type="binding site" evidence="9">
    <location>
        <position position="86"/>
    </location>
    <ligand>
        <name>S-adenosyl-L-methionine</name>
        <dbReference type="ChEBI" id="CHEBI:59789"/>
    </ligand>
</feature>
<dbReference type="EMBL" id="BTGC01000001">
    <property type="protein sequence ID" value="GMM49092.1"/>
    <property type="molecule type" value="Genomic_DNA"/>
</dbReference>